<sequence>MKILMITSGFKGIYDYFDAWIMKELKKKHEVKLFQFKEGLTKLQLETKEFKPDMALTLVGFKLPLQMVDWLKKHQVKTAVWFTEDPYFMDRTKVLSQYYDFVFTIDSAAQDYYKNNGHLQAHQLSLAAEPEVYKPKQVGAKFRSDICLVGFPYPDRIHLIQYLLQNTSYHIKVVGKWASPLFRFRSNPRLMIHEGWVDPSVVADYYNGAKIVLNTHRPFNLKGNQNKLGIVGKSINNRTFDVAACGTFQLIQFREDLPNHFINDEEIVSFKKNQELCQKLDYYLKTEDERQRIANNARKRVLQDHTFEQRLEKLLEIVKN</sequence>
<reference evidence="2 3" key="1">
    <citation type="submission" date="2024-05" db="EMBL/GenBank/DDBJ databases">
        <authorList>
            <person name="Venkateswaran K."/>
        </authorList>
    </citation>
    <scope>NUCLEOTIDE SEQUENCE [LARGE SCALE GENOMIC DNA]</scope>
    <source>
        <strain evidence="2 3">179-C4-2-HS</strain>
    </source>
</reference>
<evidence type="ECO:0000259" key="1">
    <source>
        <dbReference type="Pfam" id="PF13524"/>
    </source>
</evidence>
<dbReference type="SUPFAM" id="SSF53756">
    <property type="entry name" value="UDP-Glycosyltransferase/glycogen phosphorylase"/>
    <property type="match status" value="1"/>
</dbReference>
<dbReference type="RefSeq" id="WP_306074151.1">
    <property type="nucleotide sequence ID" value="NZ_JAROBZ020000001.1"/>
</dbReference>
<name>A0ABV4YSC6_9BACI</name>
<keyword evidence="2" id="KW-0328">Glycosyltransferase</keyword>
<dbReference type="Gene3D" id="3.40.50.2000">
    <property type="entry name" value="Glycogen Phosphorylase B"/>
    <property type="match status" value="1"/>
</dbReference>
<dbReference type="EMBL" id="JAROBZ020000001">
    <property type="protein sequence ID" value="MFB3167761.1"/>
    <property type="molecule type" value="Genomic_DNA"/>
</dbReference>
<proteinExistence type="predicted"/>
<dbReference type="GO" id="GO:0016757">
    <property type="term" value="F:glycosyltransferase activity"/>
    <property type="evidence" value="ECO:0007669"/>
    <property type="project" value="UniProtKB-KW"/>
</dbReference>
<dbReference type="InterPro" id="IPR055259">
    <property type="entry name" value="YkvP/CgeB_Glyco_trans-like"/>
</dbReference>
<protein>
    <submittedName>
        <fullName evidence="2">Glycosyltransferase</fullName>
        <ecNumber evidence="2">2.4.-.-</ecNumber>
    </submittedName>
</protein>
<dbReference type="Pfam" id="PF13524">
    <property type="entry name" value="Glyco_trans_1_2"/>
    <property type="match status" value="1"/>
</dbReference>
<keyword evidence="3" id="KW-1185">Reference proteome</keyword>
<accession>A0ABV4YSC6</accession>
<gene>
    <name evidence="2" type="ORF">P5G62_011660</name>
</gene>
<comment type="caution">
    <text evidence="2">The sequence shown here is derived from an EMBL/GenBank/DDBJ whole genome shotgun (WGS) entry which is preliminary data.</text>
</comment>
<organism evidence="2 3">
    <name type="scientific">Neobacillus driksii</name>
    <dbReference type="NCBI Taxonomy" id="3035913"/>
    <lineage>
        <taxon>Bacteria</taxon>
        <taxon>Bacillati</taxon>
        <taxon>Bacillota</taxon>
        <taxon>Bacilli</taxon>
        <taxon>Bacillales</taxon>
        <taxon>Bacillaceae</taxon>
        <taxon>Neobacillus</taxon>
    </lineage>
</organism>
<dbReference type="EC" id="2.4.-.-" evidence="2"/>
<dbReference type="Proteomes" id="UP001241748">
    <property type="component" value="Unassembled WGS sequence"/>
</dbReference>
<evidence type="ECO:0000313" key="3">
    <source>
        <dbReference type="Proteomes" id="UP001241748"/>
    </source>
</evidence>
<evidence type="ECO:0000313" key="2">
    <source>
        <dbReference type="EMBL" id="MFB3167761.1"/>
    </source>
</evidence>
<feature type="domain" description="Spore protein YkvP/CgeB glycosyl transferase-like" evidence="1">
    <location>
        <begin position="159"/>
        <end position="316"/>
    </location>
</feature>
<keyword evidence="2" id="KW-0808">Transferase</keyword>